<feature type="compositionally biased region" description="Polar residues" evidence="1">
    <location>
        <begin position="51"/>
        <end position="61"/>
    </location>
</feature>
<gene>
    <name evidence="4" type="ORF">BCR36DRAFT_350935</name>
</gene>
<evidence type="ECO:0000313" key="5">
    <source>
        <dbReference type="Proteomes" id="UP000193719"/>
    </source>
</evidence>
<feature type="compositionally biased region" description="Polar residues" evidence="1">
    <location>
        <begin position="283"/>
        <end position="299"/>
    </location>
</feature>
<dbReference type="Pfam" id="PF21038">
    <property type="entry name" value="CEP104_N"/>
    <property type="match status" value="1"/>
</dbReference>
<feature type="compositionally biased region" description="Basic and acidic residues" evidence="1">
    <location>
        <begin position="357"/>
        <end position="366"/>
    </location>
</feature>
<dbReference type="SUPFAM" id="SSF48371">
    <property type="entry name" value="ARM repeat"/>
    <property type="match status" value="1"/>
</dbReference>
<feature type="domain" description="Centrosomal protein CEP104 Zn finger" evidence="3">
    <location>
        <begin position="1236"/>
        <end position="1345"/>
    </location>
</feature>
<dbReference type="InterPro" id="IPR016024">
    <property type="entry name" value="ARM-type_fold"/>
</dbReference>
<proteinExistence type="predicted"/>
<feature type="compositionally biased region" description="Low complexity" evidence="1">
    <location>
        <begin position="334"/>
        <end position="356"/>
    </location>
</feature>
<evidence type="ECO:0000259" key="2">
    <source>
        <dbReference type="Pfam" id="PF21038"/>
    </source>
</evidence>
<dbReference type="InterPro" id="IPR052607">
    <property type="entry name" value="CEP104-like"/>
</dbReference>
<evidence type="ECO:0000313" key="4">
    <source>
        <dbReference type="EMBL" id="ORX51359.1"/>
    </source>
</evidence>
<dbReference type="Proteomes" id="UP000193719">
    <property type="component" value="Unassembled WGS sequence"/>
</dbReference>
<evidence type="ECO:0000259" key="3">
    <source>
        <dbReference type="Pfam" id="PF21039"/>
    </source>
</evidence>
<dbReference type="PANTHER" id="PTHR13371:SF0">
    <property type="entry name" value="CENTROSOMAL PROTEIN OF 104 KDA"/>
    <property type="match status" value="1"/>
</dbReference>
<comment type="caution">
    <text evidence="4">The sequence shown here is derived from an EMBL/GenBank/DDBJ whole genome shotgun (WGS) entry which is preliminary data.</text>
</comment>
<dbReference type="Pfam" id="PF21039">
    <property type="entry name" value="CEP104_ZnF"/>
    <property type="match status" value="1"/>
</dbReference>
<reference evidence="4 5" key="1">
    <citation type="submission" date="2016-08" db="EMBL/GenBank/DDBJ databases">
        <title>Genomes of anaerobic fungi encode conserved fungal cellulosomes for biomass hydrolysis.</title>
        <authorList>
            <consortium name="DOE Joint Genome Institute"/>
            <person name="Haitjema C.H."/>
            <person name="Gilmore S.P."/>
            <person name="Henske J.K."/>
            <person name="Solomon K.V."/>
            <person name="De Groot R."/>
            <person name="Kuo A."/>
            <person name="Mondo S.J."/>
            <person name="Salamov A.A."/>
            <person name="Labutti K."/>
            <person name="Zhao Z."/>
            <person name="Chiniquy J."/>
            <person name="Barry K."/>
            <person name="Brewer H.M."/>
            <person name="Purvine S.O."/>
            <person name="Wright A.T."/>
            <person name="Boxma B."/>
            <person name="Van Alen T."/>
            <person name="Hackstein J.H."/>
            <person name="Baker S.E."/>
            <person name="Grigoriev I.V."/>
            <person name="O'Malley M.A."/>
        </authorList>
    </citation>
    <scope>NUCLEOTIDE SEQUENCE [LARGE SCALE GENOMIC DNA]</scope>
    <source>
        <strain evidence="5">finn</strain>
    </source>
</reference>
<dbReference type="InterPro" id="IPR048739">
    <property type="entry name" value="CEP104_N"/>
</dbReference>
<dbReference type="GO" id="GO:0005929">
    <property type="term" value="C:cilium"/>
    <property type="evidence" value="ECO:0007669"/>
    <property type="project" value="TreeGrafter"/>
</dbReference>
<reference evidence="4 5" key="2">
    <citation type="submission" date="2016-08" db="EMBL/GenBank/DDBJ databases">
        <title>Pervasive Adenine N6-methylation of Active Genes in Fungi.</title>
        <authorList>
            <consortium name="DOE Joint Genome Institute"/>
            <person name="Mondo S.J."/>
            <person name="Dannebaum R.O."/>
            <person name="Kuo R.C."/>
            <person name="Labutti K."/>
            <person name="Haridas S."/>
            <person name="Kuo A."/>
            <person name="Salamov A."/>
            <person name="Ahrendt S.R."/>
            <person name="Lipzen A."/>
            <person name="Sullivan W."/>
            <person name="Andreopoulos W.B."/>
            <person name="Clum A."/>
            <person name="Lindquist E."/>
            <person name="Daum C."/>
            <person name="Ramamoorthy G.K."/>
            <person name="Gryganskyi A."/>
            <person name="Culley D."/>
            <person name="Magnuson J.K."/>
            <person name="James T.Y."/>
            <person name="O'Malley M.A."/>
            <person name="Stajich J.E."/>
            <person name="Spatafora J.W."/>
            <person name="Visel A."/>
            <person name="Grigoriev I.V."/>
        </authorList>
    </citation>
    <scope>NUCLEOTIDE SEQUENCE [LARGE SCALE GENOMIC DNA]</scope>
    <source>
        <strain evidence="5">finn</strain>
    </source>
</reference>
<accession>A0A1Y1VCI8</accession>
<feature type="domain" description="Centrosomal protein CEP104 N-terminal" evidence="2">
    <location>
        <begin position="103"/>
        <end position="236"/>
    </location>
</feature>
<dbReference type="InterPro" id="IPR048738">
    <property type="entry name" value="CEP104_Znf"/>
</dbReference>
<dbReference type="Gene3D" id="1.25.10.10">
    <property type="entry name" value="Leucine-rich Repeat Variant"/>
    <property type="match status" value="1"/>
</dbReference>
<dbReference type="InterPro" id="IPR008979">
    <property type="entry name" value="Galactose-bd-like_sf"/>
</dbReference>
<dbReference type="PANTHER" id="PTHR13371">
    <property type="entry name" value="GLYCINE-, GLUTAMATE-, THIENYLCYCLOHEXYLPIPERIDINE-BINDING PROTEIN"/>
    <property type="match status" value="1"/>
</dbReference>
<feature type="compositionally biased region" description="Polar residues" evidence="1">
    <location>
        <begin position="378"/>
        <end position="388"/>
    </location>
</feature>
<feature type="region of interest" description="Disordered" evidence="1">
    <location>
        <begin position="32"/>
        <end position="61"/>
    </location>
</feature>
<dbReference type="InterPro" id="IPR011989">
    <property type="entry name" value="ARM-like"/>
</dbReference>
<protein>
    <recommendedName>
        <fullName evidence="6">TOG domain-containing protein</fullName>
    </recommendedName>
</protein>
<dbReference type="SUPFAM" id="SSF49785">
    <property type="entry name" value="Galactose-binding domain-like"/>
    <property type="match status" value="1"/>
</dbReference>
<evidence type="ECO:0008006" key="6">
    <source>
        <dbReference type="Google" id="ProtNLM"/>
    </source>
</evidence>
<dbReference type="OrthoDB" id="66599at2759"/>
<feature type="region of interest" description="Disordered" evidence="1">
    <location>
        <begin position="459"/>
        <end position="506"/>
    </location>
</feature>
<sequence length="1384" mass="161221">MKKISKKLFNYNFSKKKQNNQDNGKEIEVDNFEKAQDTEQNTDINEKDNTEPNNITQTSQNSISLRNHEQNLEFGIIQCSSNYGEFSPFELCANDIDKNYKSWISSKNCQYPQYVTLKLINGISYINKLQILFHQLFIPSKVELFLGNHVKMPNIENNIRHTDYEKLIKTYVAVEFEKIGYFTLYNNQEINNTARELKSIKINRKAQYIKLVIYKYYENDANINNQVGIVSVQVNGTPLPNEQDELNQSEINNVITNPNQNNYKNVKTNNSVKKIKKSENITEKQSYIHSNEVPTDSYVSDNNSNEEIDSINESFIGNIKSSNKIAKDEIEGLSSKNNNNNNDNNNDINNNNNNNKNNDDNNKDSSNRNGRSMRKNIKPNNLTMITNSKNEDKNLQDKKLNIDNHLIQKSNIMQDVSDVIEEYNKNDDEDTSSSVMSFSLSSISNMKKNVSVKGKINNKPTIINDEDDIKSSKDINNNKIDSNSSNNDNLSNIINSNNISYNKNDTNNKKVKSRNIYDEFNNELNQIINSSSLESFQNETLEKSNENIMVKKNKINEQGEELIANEGNITNKDSTSNTKNMIRKDKQKGTELRKYINALEVAKIKAIKNRKNEFAKIINTLLIIFNESQNKINKMHELKVQAIEDNNIDESENIKANIDYIKDIAINNLKKNRELIVEQRPNSQEIYIYENKTFESYELEEDKNDRSYNVNSSNYRSSNWNIEDKQNDKLKSSTSSRKGSYHDLMSKGKNTFIENEYNNNNSSISNHESNSLDDTNYKRNSLIFHESMNENNNDQNLKDKEENSEYIDKNDMPDEKKLEPLNKNIIRDYELPITIFSEFVIRSLFSLRFQYKEWALNHILFQLKIIHNSWNNASIKKNNPEATKATQEEYVSASIQVIKYSILDTREKIISVSLDLLLLITSIVKNLELFSLLFNEMDFLTSQIFIKSADINKRIKESALNTFMKMAFFFHSKPYSILPYIFRPFNTSIKTSNKNELKIINNDSLPLIPWRYAESRLQLLLDVIKKYGVSSINDEKRNTSSDDFNGLTFDNVMKFVVPFFNHQNGNVRSIASSLVAEISVDIGSNNEEFNDYIKDLNPQILSIIKMKSNSLVSEKNNYIYDIYLKEQGRNENVTNDLDQDNDVSSVFNYSYYQNTKNNESIINAYDDITEDMSKIHEKVKNSEINNVNRSYSNKMQNDPSSYIETSITNKSEHNNEVSAIENSESYLETLNRNHICIFCEEKNEKFNEKTLDKHYRKECPMLVNCYRCQLIVETSNLSNHLYHDCEFKSDYRKCDKCNLAIRKDERENHNKFHISNKHEKSLGGFKPIFCQLCNEIVNSKINMYYNQLDKLSQNHNNLIMLENKLWKKHMIKCRNNARNKNIRR</sequence>
<evidence type="ECO:0000256" key="1">
    <source>
        <dbReference type="SAM" id="MobiDB-lite"/>
    </source>
</evidence>
<dbReference type="Pfam" id="PF21040">
    <property type="entry name" value="CEP104-like_TOG"/>
    <property type="match status" value="1"/>
</dbReference>
<feature type="region of interest" description="Disordered" evidence="1">
    <location>
        <begin position="333"/>
        <end position="392"/>
    </location>
</feature>
<name>A0A1Y1VCI8_9FUNG</name>
<dbReference type="EMBL" id="MCFH01000018">
    <property type="protein sequence ID" value="ORX51359.1"/>
    <property type="molecule type" value="Genomic_DNA"/>
</dbReference>
<organism evidence="4 5">
    <name type="scientific">Piromyces finnis</name>
    <dbReference type="NCBI Taxonomy" id="1754191"/>
    <lineage>
        <taxon>Eukaryota</taxon>
        <taxon>Fungi</taxon>
        <taxon>Fungi incertae sedis</taxon>
        <taxon>Chytridiomycota</taxon>
        <taxon>Chytridiomycota incertae sedis</taxon>
        <taxon>Neocallimastigomycetes</taxon>
        <taxon>Neocallimastigales</taxon>
        <taxon>Neocallimastigaceae</taxon>
        <taxon>Piromyces</taxon>
    </lineage>
</organism>
<feature type="region of interest" description="Disordered" evidence="1">
    <location>
        <begin position="283"/>
        <end position="305"/>
    </location>
</feature>
<keyword evidence="5" id="KW-1185">Reference proteome</keyword>
<feature type="compositionally biased region" description="Low complexity" evidence="1">
    <location>
        <begin position="474"/>
        <end position="505"/>
    </location>
</feature>